<keyword evidence="8" id="KW-0677">Repeat</keyword>
<dbReference type="PRINTS" id="PR00258">
    <property type="entry name" value="SPERACTRCPTR"/>
</dbReference>
<dbReference type="PROSITE" id="PS50287">
    <property type="entry name" value="SRCR_2"/>
    <property type="match status" value="4"/>
</dbReference>
<dbReference type="PROSITE" id="PS00420">
    <property type="entry name" value="SRCR_1"/>
    <property type="match status" value="1"/>
</dbReference>
<evidence type="ECO:0000256" key="3">
    <source>
        <dbReference type="ARBA" id="ARBA00007492"/>
    </source>
</evidence>
<comment type="function">
    <text evidence="16">Mediates the post-translational oxidative deamination of lysine residues on target proteins leading to the formation of deaminated lysine (allysine).</text>
</comment>
<name>A0AAD8GJE8_ACIOX</name>
<keyword evidence="10 16" id="KW-0560">Oxidoreductase</keyword>
<comment type="cofactor">
    <cofactor evidence="1 16">
        <name>Cu cation</name>
        <dbReference type="ChEBI" id="CHEBI:23378"/>
    </cofactor>
</comment>
<feature type="disulfide bond" evidence="15">
    <location>
        <begin position="74"/>
        <end position="138"/>
    </location>
</feature>
<dbReference type="PANTHER" id="PTHR45817:SF2">
    <property type="entry name" value="LYSYL OXIDASE HOMOLOG 3"/>
    <property type="match status" value="1"/>
</dbReference>
<keyword evidence="5 16" id="KW-0964">Secreted</keyword>
<feature type="disulfide bond" evidence="15">
    <location>
        <begin position="416"/>
        <end position="426"/>
    </location>
</feature>
<dbReference type="FunFam" id="3.10.250.10:FF:000008">
    <property type="entry name" value="Lysyl oxidase homolog 2"/>
    <property type="match status" value="1"/>
</dbReference>
<feature type="domain" description="SRCR" evidence="19">
    <location>
        <begin position="174"/>
        <end position="326"/>
    </location>
</feature>
<dbReference type="GO" id="GO:0016020">
    <property type="term" value="C:membrane"/>
    <property type="evidence" value="ECO:0007669"/>
    <property type="project" value="InterPro"/>
</dbReference>
<feature type="domain" description="SRCR" evidence="19">
    <location>
        <begin position="347"/>
        <end position="447"/>
    </location>
</feature>
<evidence type="ECO:0000256" key="14">
    <source>
        <dbReference type="ARBA" id="ARBA00047861"/>
    </source>
</evidence>
<feature type="domain" description="SRCR" evidence="19">
    <location>
        <begin position="48"/>
        <end position="149"/>
    </location>
</feature>
<dbReference type="GO" id="GO:0004720">
    <property type="term" value="F:protein-lysine 6-oxidase activity"/>
    <property type="evidence" value="ECO:0007669"/>
    <property type="project" value="UniProtKB-UniRule"/>
</dbReference>
<comment type="caution">
    <text evidence="15">Lacks conserved residue(s) required for the propagation of feature annotation.</text>
</comment>
<proteinExistence type="inferred from homology"/>
<feature type="disulfide bond" evidence="15">
    <location>
        <begin position="372"/>
        <end position="436"/>
    </location>
</feature>
<dbReference type="PRINTS" id="PR00074">
    <property type="entry name" value="LYSYLOXIDASE"/>
</dbReference>
<dbReference type="AlphaFoldDB" id="A0AAD8GJE8"/>
<evidence type="ECO:0000256" key="4">
    <source>
        <dbReference type="ARBA" id="ARBA00022477"/>
    </source>
</evidence>
<comment type="caution">
    <text evidence="20">The sequence shown here is derived from an EMBL/GenBank/DDBJ whole genome shotgun (WGS) entry which is preliminary data.</text>
</comment>
<evidence type="ECO:0000256" key="16">
    <source>
        <dbReference type="RuleBase" id="RU367046"/>
    </source>
</evidence>
<dbReference type="GO" id="GO:0005507">
    <property type="term" value="F:copper ion binding"/>
    <property type="evidence" value="ECO:0007669"/>
    <property type="project" value="UniProtKB-UniRule"/>
</dbReference>
<evidence type="ECO:0000256" key="11">
    <source>
        <dbReference type="ARBA" id="ARBA00023008"/>
    </source>
</evidence>
<dbReference type="SUPFAM" id="SSF56487">
    <property type="entry name" value="SRCR-like"/>
    <property type="match status" value="4"/>
</dbReference>
<feature type="region of interest" description="Disordered" evidence="17">
    <location>
        <begin position="243"/>
        <end position="275"/>
    </location>
</feature>
<keyword evidence="12 15" id="KW-1015">Disulfide bond</keyword>
<dbReference type="InterPro" id="IPR036772">
    <property type="entry name" value="SRCR-like_dom_sf"/>
</dbReference>
<organism evidence="20 21">
    <name type="scientific">Acipenser oxyrinchus oxyrinchus</name>
    <dbReference type="NCBI Taxonomy" id="40147"/>
    <lineage>
        <taxon>Eukaryota</taxon>
        <taxon>Metazoa</taxon>
        <taxon>Chordata</taxon>
        <taxon>Craniata</taxon>
        <taxon>Vertebrata</taxon>
        <taxon>Euteleostomi</taxon>
        <taxon>Actinopterygii</taxon>
        <taxon>Chondrostei</taxon>
        <taxon>Acipenseriformes</taxon>
        <taxon>Acipenseridae</taxon>
        <taxon>Acipenser</taxon>
    </lineage>
</organism>
<comment type="subcellular location">
    <subcellularLocation>
        <location evidence="2 16">Secreted</location>
        <location evidence="2 16">Extracellular space</location>
    </subcellularLocation>
</comment>
<evidence type="ECO:0000256" key="10">
    <source>
        <dbReference type="ARBA" id="ARBA00023002"/>
    </source>
</evidence>
<comment type="PTM">
    <text evidence="16">The lysine tyrosylquinone cross-link (LTQ) is generated by condensation of the epsilon-amino group of a lysine with a topaquinone produced by oxidation of tyrosine.</text>
</comment>
<dbReference type="FunFam" id="3.10.250.10:FF:000001">
    <property type="entry name" value="Lysyl oxidase 4 isoform X1"/>
    <property type="match status" value="2"/>
</dbReference>
<evidence type="ECO:0000256" key="15">
    <source>
        <dbReference type="PROSITE-ProRule" id="PRU00196"/>
    </source>
</evidence>
<dbReference type="GO" id="GO:0030199">
    <property type="term" value="P:collagen fibril organization"/>
    <property type="evidence" value="ECO:0007669"/>
    <property type="project" value="TreeGrafter"/>
</dbReference>
<keyword evidence="9 16" id="KW-0801">TPQ</keyword>
<keyword evidence="6 16" id="KW-0479">Metal-binding</keyword>
<dbReference type="InterPro" id="IPR001695">
    <property type="entry name" value="Lysyl_oxidase"/>
</dbReference>
<evidence type="ECO:0000313" key="20">
    <source>
        <dbReference type="EMBL" id="KAK1175417.1"/>
    </source>
</evidence>
<evidence type="ECO:0000256" key="2">
    <source>
        <dbReference type="ARBA" id="ARBA00004239"/>
    </source>
</evidence>
<feature type="disulfide bond" evidence="15">
    <location>
        <begin position="292"/>
        <end position="302"/>
    </location>
</feature>
<dbReference type="PANTHER" id="PTHR45817">
    <property type="entry name" value="LYSYL OXIDASE-LIKE-RELATED"/>
    <property type="match status" value="1"/>
</dbReference>
<comment type="similarity">
    <text evidence="3 16">Belongs to the lysyl oxidase family.</text>
</comment>
<feature type="compositionally biased region" description="Basic and acidic residues" evidence="17">
    <location>
        <begin position="243"/>
        <end position="257"/>
    </location>
</feature>
<dbReference type="InterPro" id="IPR019828">
    <property type="entry name" value="Lysyl_oxidase_CS"/>
</dbReference>
<dbReference type="PROSITE" id="PS00926">
    <property type="entry name" value="LYSYL_OXIDASE"/>
    <property type="match status" value="1"/>
</dbReference>
<feature type="disulfide bond" evidence="15">
    <location>
        <begin position="118"/>
        <end position="128"/>
    </location>
</feature>
<feature type="domain" description="SRCR" evidence="19">
    <location>
        <begin position="457"/>
        <end position="567"/>
    </location>
</feature>
<feature type="signal peptide" evidence="18">
    <location>
        <begin position="1"/>
        <end position="32"/>
    </location>
</feature>
<evidence type="ECO:0000256" key="17">
    <source>
        <dbReference type="SAM" id="MobiDB-lite"/>
    </source>
</evidence>
<evidence type="ECO:0000259" key="19">
    <source>
        <dbReference type="PROSITE" id="PS50287"/>
    </source>
</evidence>
<keyword evidence="11 16" id="KW-0186">Copper</keyword>
<evidence type="ECO:0000256" key="13">
    <source>
        <dbReference type="ARBA" id="ARBA00023180"/>
    </source>
</evidence>
<dbReference type="GO" id="GO:0005615">
    <property type="term" value="C:extracellular space"/>
    <property type="evidence" value="ECO:0007669"/>
    <property type="project" value="UniProtKB-UniRule"/>
</dbReference>
<evidence type="ECO:0000256" key="7">
    <source>
        <dbReference type="ARBA" id="ARBA00022729"/>
    </source>
</evidence>
<dbReference type="Pfam" id="PF01186">
    <property type="entry name" value="Lysyl_oxidase"/>
    <property type="match status" value="1"/>
</dbReference>
<feature type="chain" id="PRO_5042054864" description="Lysyl oxidase homolog" evidence="18">
    <location>
        <begin position="33"/>
        <end position="794"/>
    </location>
</feature>
<dbReference type="InterPro" id="IPR001190">
    <property type="entry name" value="SRCR"/>
</dbReference>
<dbReference type="Gene3D" id="3.10.250.10">
    <property type="entry name" value="SRCR-like domain"/>
    <property type="match status" value="4"/>
</dbReference>
<dbReference type="EC" id="1.4.3.13" evidence="16"/>
<keyword evidence="4 16" id="KW-0886">LTQ</keyword>
<evidence type="ECO:0000256" key="12">
    <source>
        <dbReference type="ARBA" id="ARBA00023157"/>
    </source>
</evidence>
<feature type="disulfide bond" evidence="15">
    <location>
        <begin position="385"/>
        <end position="446"/>
    </location>
</feature>
<gene>
    <name evidence="20" type="ORF">AOXY_G66</name>
</gene>
<evidence type="ECO:0000256" key="8">
    <source>
        <dbReference type="ARBA" id="ARBA00022737"/>
    </source>
</evidence>
<evidence type="ECO:0000256" key="9">
    <source>
        <dbReference type="ARBA" id="ARBA00022772"/>
    </source>
</evidence>
<evidence type="ECO:0000256" key="6">
    <source>
        <dbReference type="ARBA" id="ARBA00022723"/>
    </source>
</evidence>
<comment type="catalytic activity">
    <reaction evidence="14 16">
        <text>L-lysyl-[protein] + O2 + H2O = (S)-2-amino-6-oxohexanoyl-[protein] + H2O2 + NH4(+)</text>
        <dbReference type="Rhea" id="RHEA:24544"/>
        <dbReference type="Rhea" id="RHEA-COMP:9752"/>
        <dbReference type="Rhea" id="RHEA-COMP:12448"/>
        <dbReference type="ChEBI" id="CHEBI:15377"/>
        <dbReference type="ChEBI" id="CHEBI:15379"/>
        <dbReference type="ChEBI" id="CHEBI:16240"/>
        <dbReference type="ChEBI" id="CHEBI:28938"/>
        <dbReference type="ChEBI" id="CHEBI:29969"/>
        <dbReference type="ChEBI" id="CHEBI:131803"/>
        <dbReference type="EC" id="1.4.3.13"/>
    </reaction>
</comment>
<reference evidence="20" key="1">
    <citation type="submission" date="2022-02" db="EMBL/GenBank/DDBJ databases">
        <title>Atlantic sturgeon de novo genome assembly.</title>
        <authorList>
            <person name="Stock M."/>
            <person name="Klopp C."/>
            <person name="Guiguen Y."/>
            <person name="Cabau C."/>
            <person name="Parinello H."/>
            <person name="Santidrian Yebra-Pimentel E."/>
            <person name="Kuhl H."/>
            <person name="Dirks R.P."/>
            <person name="Guessner J."/>
            <person name="Wuertz S."/>
            <person name="Du K."/>
            <person name="Schartl M."/>
        </authorList>
    </citation>
    <scope>NUCLEOTIDE SEQUENCE</scope>
    <source>
        <strain evidence="20">STURGEONOMICS-FGT-2020</strain>
        <tissue evidence="20">Whole blood</tissue>
    </source>
</reference>
<keyword evidence="13" id="KW-0325">Glycoprotein</keyword>
<sequence>MGCKSAMKTGFLCRQWGVLVVLLSLWLPQSFSQQTTSPPPQQKNKLKFRLAGYPRKHNEGRIEVFYNEEWGTICDDDFSTENAHVLCRNLGFISATGWTHSSKYGKGAGKIWLDNVQCSGSEKSIADCRSRGWGNSDCTHDEDAGVVCKDERLPGFMESNVIEQVEERVEEIRLRPLGASAKKRLPITEGIVEVKYKGSWAQICDDGWTPKNSRVICGMFGFPQERKANKNFYKQIKKRAAKTEGKIIGSGDREKSKPKSKPKSKLNEDSGSGTRLFAERQQNKYRLHSVACTGNEVHLSVCPLQFYKANATRACEGGMPAVVSCVPGPQFSLGNSKKKKTKSTFRVRLKGGAKIGEGRVEVLKDNEWGTVCDDRWNLQAASVVCRELGYGTAKEALTGARMGQGMGPIHMNEVQCSGQEKSIWNCQYKNITINDCRHVEDASVKCNIPYMGYETLIRLRGGRNRHEGRMEVMTGVDGNGIEQWGLICGEGWGIKEAMVACRQLGLGFANNGLQETWYWDGSNVTEMVMSGVKCTGNEMSLSHCQHHGSSINCKNTDTRFAAGIICSETTSDLVLNAPLVQQTVYIEDRPLHMLYCAAEENCLSSSAAKANWPYGHRRLLRFSSQIHNIGLADFRPKAGRHSWVWHECHRHYHSMDIFTHYDILTVNGTKVAEGHKASFCLEDTECQEGVSKRYECANFGEQGITVGCWDLYRHDFDCQWIDITDIKPGNYIFQVVLNPNFEVAESDFTNNAMKCNCKYDGDRIWFHNCHNCDAFSEEAEKQFEQYPGQNNQIS</sequence>
<keyword evidence="7 18" id="KW-0732">Signal</keyword>
<dbReference type="Proteomes" id="UP001230051">
    <property type="component" value="Unassembled WGS sequence"/>
</dbReference>
<evidence type="ECO:0000256" key="18">
    <source>
        <dbReference type="SAM" id="SignalP"/>
    </source>
</evidence>
<dbReference type="InterPro" id="IPR050912">
    <property type="entry name" value="LOX-like_protein"/>
</dbReference>
<dbReference type="Pfam" id="PF00530">
    <property type="entry name" value="SRCR"/>
    <property type="match status" value="4"/>
</dbReference>
<evidence type="ECO:0000313" key="21">
    <source>
        <dbReference type="Proteomes" id="UP001230051"/>
    </source>
</evidence>
<evidence type="ECO:0000256" key="1">
    <source>
        <dbReference type="ARBA" id="ARBA00001935"/>
    </source>
</evidence>
<feature type="disulfide bond" evidence="15">
    <location>
        <begin position="534"/>
        <end position="544"/>
    </location>
</feature>
<protein>
    <recommendedName>
        <fullName evidence="16">Lysyl oxidase homolog</fullName>
        <ecNumber evidence="16">1.4.3.13</ecNumber>
    </recommendedName>
</protein>
<accession>A0AAD8GJE8</accession>
<keyword evidence="21" id="KW-1185">Reference proteome</keyword>
<dbReference type="SMART" id="SM00202">
    <property type="entry name" value="SR"/>
    <property type="match status" value="4"/>
</dbReference>
<evidence type="ECO:0000256" key="5">
    <source>
        <dbReference type="ARBA" id="ARBA00022525"/>
    </source>
</evidence>
<dbReference type="EMBL" id="JAGXEW010000001">
    <property type="protein sequence ID" value="KAK1175417.1"/>
    <property type="molecule type" value="Genomic_DNA"/>
</dbReference>
<feature type="disulfide bond" evidence="15">
    <location>
        <begin position="87"/>
        <end position="148"/>
    </location>
</feature>